<reference evidence="2" key="1">
    <citation type="submission" date="2017-07" db="EMBL/GenBank/DDBJ databases">
        <authorList>
            <person name="Mikheyev A."/>
            <person name="Grau M."/>
        </authorList>
    </citation>
    <scope>NUCLEOTIDE SEQUENCE</scope>
    <source>
        <tissue evidence="2">Venom_gland</tissue>
    </source>
</reference>
<dbReference type="EMBL" id="IACJ01083837">
    <property type="protein sequence ID" value="LAA50289.1"/>
    <property type="molecule type" value="Transcribed_RNA"/>
</dbReference>
<proteinExistence type="predicted"/>
<evidence type="ECO:0000256" key="1">
    <source>
        <dbReference type="SAM" id="Phobius"/>
    </source>
</evidence>
<name>A0A2D4FS25_MICCO</name>
<reference evidence="2" key="2">
    <citation type="submission" date="2017-11" db="EMBL/GenBank/DDBJ databases">
        <title>Coralsnake Venomics: Analyses of Venom Gland Transcriptomes and Proteomes of Six Brazilian Taxa.</title>
        <authorList>
            <person name="Aird S.D."/>
            <person name="Jorge da Silva N."/>
            <person name="Qiu L."/>
            <person name="Villar-Briones A."/>
            <person name="Aparecida-Saddi V."/>
            <person name="Campos-Telles M.P."/>
            <person name="Grau M."/>
            <person name="Mikheyev A.S."/>
        </authorList>
    </citation>
    <scope>NUCLEOTIDE SEQUENCE</scope>
    <source>
        <tissue evidence="2">Venom_gland</tissue>
    </source>
</reference>
<keyword evidence="1" id="KW-1133">Transmembrane helix</keyword>
<evidence type="ECO:0000313" key="2">
    <source>
        <dbReference type="EMBL" id="LAA50289.1"/>
    </source>
</evidence>
<keyword evidence="1" id="KW-0812">Transmembrane</keyword>
<feature type="transmembrane region" description="Helical" evidence="1">
    <location>
        <begin position="20"/>
        <end position="43"/>
    </location>
</feature>
<dbReference type="AlphaFoldDB" id="A0A2D4FS25"/>
<accession>A0A2D4FS25</accession>
<sequence length="109" mass="12076">MGNVLNRAEKDTCRQRDPKWKILTATAYLISILFLFYSFFFSLNPNSSTKQRVLGSSLPVQATELLLVKKVLGSHTQPREQSSVVLSVAQSASHRSDEGGSFAAAVFRK</sequence>
<organism evidence="2">
    <name type="scientific">Micrurus corallinus</name>
    <name type="common">Brazilian coral snake</name>
    <dbReference type="NCBI Taxonomy" id="54390"/>
    <lineage>
        <taxon>Eukaryota</taxon>
        <taxon>Metazoa</taxon>
        <taxon>Chordata</taxon>
        <taxon>Craniata</taxon>
        <taxon>Vertebrata</taxon>
        <taxon>Euteleostomi</taxon>
        <taxon>Lepidosauria</taxon>
        <taxon>Squamata</taxon>
        <taxon>Bifurcata</taxon>
        <taxon>Unidentata</taxon>
        <taxon>Episquamata</taxon>
        <taxon>Toxicofera</taxon>
        <taxon>Serpentes</taxon>
        <taxon>Colubroidea</taxon>
        <taxon>Elapidae</taxon>
        <taxon>Elapinae</taxon>
        <taxon>Micrurus</taxon>
    </lineage>
</organism>
<keyword evidence="1" id="KW-0472">Membrane</keyword>
<protein>
    <submittedName>
        <fullName evidence="2">Uncharacterized protein</fullName>
    </submittedName>
</protein>